<dbReference type="Gene3D" id="3.40.50.2000">
    <property type="entry name" value="Glycogen Phosphorylase B"/>
    <property type="match status" value="2"/>
</dbReference>
<sequence>MLRVLSIQSDIIGNRTYGSILRDSFASISDIDLDSHWYNSARSLPTRVINKLASLSVPVLNAGGRNLDLRRARAEWSYGRTSRILTERLLRTNTYDLLHFHTQIQAYGAVELMKRIPTIVTTDMTASLASKQTTTLHPRTYRINISFDRKVFAVAEHIAVFTEWARQSVIHDYGIHEGKVSVIPPGARLSTFLQPHFGERRIPKLLFIGGDFERKGGWDVLDVFTKYFSDMAELHILTKEKLKIQNKNVHVHCGVLPYTLRWHQLIRDADILVVPSYAEPYGLVFQEAAGYGLALIGSRVGGIPEIIVEHQTGFLVDAGSREDLRSRIECLVVDPQRLLTMRRRSLEIATERFDAEKNILKLAECFRSVYARRYAN</sequence>
<dbReference type="Pfam" id="PF13439">
    <property type="entry name" value="Glyco_transf_4"/>
    <property type="match status" value="1"/>
</dbReference>
<dbReference type="KEGG" id="adin:H7849_25245"/>
<dbReference type="PANTHER" id="PTHR12526:SF590">
    <property type="entry name" value="ALPHA-MALTOSE-1-PHOSPHATE SYNTHASE"/>
    <property type="match status" value="1"/>
</dbReference>
<dbReference type="InterPro" id="IPR028098">
    <property type="entry name" value="Glyco_trans_4-like_N"/>
</dbReference>
<feature type="domain" description="Glycosyl transferase family 1" evidence="1">
    <location>
        <begin position="239"/>
        <end position="339"/>
    </location>
</feature>
<evidence type="ECO:0000259" key="1">
    <source>
        <dbReference type="Pfam" id="PF00534"/>
    </source>
</evidence>
<organism evidence="3 4">
    <name type="scientific">Alloacidobacterium dinghuense</name>
    <dbReference type="NCBI Taxonomy" id="2763107"/>
    <lineage>
        <taxon>Bacteria</taxon>
        <taxon>Pseudomonadati</taxon>
        <taxon>Acidobacteriota</taxon>
        <taxon>Terriglobia</taxon>
        <taxon>Terriglobales</taxon>
        <taxon>Acidobacteriaceae</taxon>
        <taxon>Alloacidobacterium</taxon>
    </lineage>
</organism>
<keyword evidence="3" id="KW-0808">Transferase</keyword>
<reference evidence="3 4" key="1">
    <citation type="submission" date="2020-08" db="EMBL/GenBank/DDBJ databases">
        <title>Edaphobacter telluris sp. nov. and Acidobacterium dinghuensis sp. nov., two acidobacteria isolated from forest soil.</title>
        <authorList>
            <person name="Fu J."/>
            <person name="Qiu L."/>
        </authorList>
    </citation>
    <scope>NUCLEOTIDE SEQUENCE [LARGE SCALE GENOMIC DNA]</scope>
    <source>
        <strain evidence="3">4Y35</strain>
    </source>
</reference>
<dbReference type="AlphaFoldDB" id="A0A7G8BI81"/>
<evidence type="ECO:0000259" key="2">
    <source>
        <dbReference type="Pfam" id="PF13439"/>
    </source>
</evidence>
<evidence type="ECO:0000313" key="4">
    <source>
        <dbReference type="Proteomes" id="UP000515312"/>
    </source>
</evidence>
<protein>
    <submittedName>
        <fullName evidence="3">Glycosyltransferase family 4 protein</fullName>
    </submittedName>
</protein>
<dbReference type="PANTHER" id="PTHR12526">
    <property type="entry name" value="GLYCOSYLTRANSFERASE"/>
    <property type="match status" value="1"/>
</dbReference>
<proteinExistence type="predicted"/>
<dbReference type="InterPro" id="IPR001296">
    <property type="entry name" value="Glyco_trans_1"/>
</dbReference>
<dbReference type="CDD" id="cd03801">
    <property type="entry name" value="GT4_PimA-like"/>
    <property type="match status" value="1"/>
</dbReference>
<gene>
    <name evidence="3" type="ORF">H7849_25245</name>
</gene>
<feature type="domain" description="Glycosyltransferase subfamily 4-like N-terminal" evidence="2">
    <location>
        <begin position="76"/>
        <end position="187"/>
    </location>
</feature>
<dbReference type="EMBL" id="CP060394">
    <property type="protein sequence ID" value="QNI32251.1"/>
    <property type="molecule type" value="Genomic_DNA"/>
</dbReference>
<evidence type="ECO:0000313" key="3">
    <source>
        <dbReference type="EMBL" id="QNI32251.1"/>
    </source>
</evidence>
<dbReference type="RefSeq" id="WP_186743206.1">
    <property type="nucleotide sequence ID" value="NZ_CP060394.1"/>
</dbReference>
<dbReference type="Proteomes" id="UP000515312">
    <property type="component" value="Chromosome"/>
</dbReference>
<accession>A0A7G8BI81</accession>
<dbReference type="GO" id="GO:0016757">
    <property type="term" value="F:glycosyltransferase activity"/>
    <property type="evidence" value="ECO:0007669"/>
    <property type="project" value="InterPro"/>
</dbReference>
<dbReference type="Pfam" id="PF00534">
    <property type="entry name" value="Glycos_transf_1"/>
    <property type="match status" value="1"/>
</dbReference>
<name>A0A7G8BI81_9BACT</name>
<keyword evidence="4" id="KW-1185">Reference proteome</keyword>
<dbReference type="SUPFAM" id="SSF53756">
    <property type="entry name" value="UDP-Glycosyltransferase/glycogen phosphorylase"/>
    <property type="match status" value="1"/>
</dbReference>